<dbReference type="EMBL" id="JABKAV010000047">
    <property type="protein sequence ID" value="NVO85925.1"/>
    <property type="molecule type" value="Genomic_DNA"/>
</dbReference>
<reference evidence="1 2" key="1">
    <citation type="submission" date="2020-05" db="EMBL/GenBank/DDBJ databases">
        <title>Hymenobacter terrestris sp. nov. and Hymenobacter lapidiphilus sp. nov., isolated from regoliths in Antarctica.</title>
        <authorList>
            <person name="Sedlacek I."/>
            <person name="Pantucek R."/>
            <person name="Zeman M."/>
            <person name="Holochova P."/>
            <person name="Kralova S."/>
            <person name="Stankova E."/>
            <person name="Sedo O."/>
            <person name="Micenkova L."/>
            <person name="Svec P."/>
            <person name="Gupta V."/>
            <person name="Sood U."/>
            <person name="Korpole U.S."/>
            <person name="Lal R."/>
        </authorList>
    </citation>
    <scope>NUCLEOTIDE SEQUENCE [LARGE SCALE GENOMIC DNA]</scope>
    <source>
        <strain evidence="1 2">P5252</strain>
    </source>
</reference>
<dbReference type="SUPFAM" id="SSF142795">
    <property type="entry name" value="CAC2185-like"/>
    <property type="match status" value="1"/>
</dbReference>
<dbReference type="InterPro" id="IPR015037">
    <property type="entry name" value="DUF1919"/>
</dbReference>
<evidence type="ECO:0000313" key="1">
    <source>
        <dbReference type="EMBL" id="NVO85925.1"/>
    </source>
</evidence>
<dbReference type="Proteomes" id="UP000626554">
    <property type="component" value="Unassembled WGS sequence"/>
</dbReference>
<dbReference type="InterPro" id="IPR037226">
    <property type="entry name" value="CAC2185-like_sf"/>
</dbReference>
<sequence>MSKLLAKIGRSIQQRRLINRNFTLFSNDCWGAEVYKYFNLPYNTPFVGLMVMAPCYVQFLQTLSTIWTSHWQPLWQEYVPG</sequence>
<evidence type="ECO:0000313" key="2">
    <source>
        <dbReference type="Proteomes" id="UP000626554"/>
    </source>
</evidence>
<keyword evidence="2" id="KW-1185">Reference proteome</keyword>
<dbReference type="RefSeq" id="WP_176900643.1">
    <property type="nucleotide sequence ID" value="NZ_JABKAV010000047.1"/>
</dbReference>
<accession>A0ABX2Q4N4</accession>
<comment type="caution">
    <text evidence="1">The sequence shown here is derived from an EMBL/GenBank/DDBJ whole genome shotgun (WGS) entry which is preliminary data.</text>
</comment>
<proteinExistence type="predicted"/>
<gene>
    <name evidence="1" type="ORF">HW556_13635</name>
</gene>
<dbReference type="Pfam" id="PF08942">
    <property type="entry name" value="DUF1919"/>
    <property type="match status" value="1"/>
</dbReference>
<protein>
    <submittedName>
        <fullName evidence="1">DUF1919 domain-containing protein</fullName>
    </submittedName>
</protein>
<organism evidence="1 2">
    <name type="scientific">Hymenobacter terrestris</name>
    <dbReference type="NCBI Taxonomy" id="2748310"/>
    <lineage>
        <taxon>Bacteria</taxon>
        <taxon>Pseudomonadati</taxon>
        <taxon>Bacteroidota</taxon>
        <taxon>Cytophagia</taxon>
        <taxon>Cytophagales</taxon>
        <taxon>Hymenobacteraceae</taxon>
        <taxon>Hymenobacter</taxon>
    </lineage>
</organism>
<name>A0ABX2Q4N4_9BACT</name>